<evidence type="ECO:0000256" key="1">
    <source>
        <dbReference type="ARBA" id="ARBA00004429"/>
    </source>
</evidence>
<dbReference type="PANTHER" id="PTHR33362:SF7">
    <property type="entry name" value="SLL1103 PROTEIN"/>
    <property type="match status" value="1"/>
</dbReference>
<comment type="caution">
    <text evidence="9">The sequence shown here is derived from an EMBL/GenBank/DDBJ whole genome shotgun (WGS) entry which is preliminary data.</text>
</comment>
<evidence type="ECO:0000256" key="6">
    <source>
        <dbReference type="ARBA" id="ARBA00023136"/>
    </source>
</evidence>
<evidence type="ECO:0000256" key="7">
    <source>
        <dbReference type="SAM" id="Phobius"/>
    </source>
</evidence>
<feature type="transmembrane region" description="Helical" evidence="7">
    <location>
        <begin position="315"/>
        <end position="336"/>
    </location>
</feature>
<evidence type="ECO:0000259" key="8">
    <source>
        <dbReference type="Pfam" id="PF06808"/>
    </source>
</evidence>
<feature type="transmembrane region" description="Helical" evidence="7">
    <location>
        <begin position="404"/>
        <end position="428"/>
    </location>
</feature>
<protein>
    <submittedName>
        <fullName evidence="9">TRAP transporter large permease subunit</fullName>
    </submittedName>
</protein>
<feature type="transmembrane region" description="Helical" evidence="7">
    <location>
        <begin position="59"/>
        <end position="74"/>
    </location>
</feature>
<feature type="transmembrane region" description="Helical" evidence="7">
    <location>
        <begin position="343"/>
        <end position="361"/>
    </location>
</feature>
<dbReference type="InterPro" id="IPR004681">
    <property type="entry name" value="TRAP_DctM"/>
</dbReference>
<feature type="transmembrane region" description="Helical" evidence="7">
    <location>
        <begin position="367"/>
        <end position="392"/>
    </location>
</feature>
<feature type="transmembrane region" description="Helical" evidence="7">
    <location>
        <begin position="6"/>
        <end position="26"/>
    </location>
</feature>
<feature type="transmembrane region" description="Helical" evidence="7">
    <location>
        <begin position="282"/>
        <end position="303"/>
    </location>
</feature>
<feature type="transmembrane region" description="Helical" evidence="7">
    <location>
        <begin position="140"/>
        <end position="163"/>
    </location>
</feature>
<dbReference type="Pfam" id="PF06808">
    <property type="entry name" value="DctM"/>
    <property type="match status" value="1"/>
</dbReference>
<sequence length="438" mass="46969">MSPEALGLVFICVLSVALFIGFPVAFTLIILSIVFGYIGFGWVVFDLMVYQYFSLMEDPIWAAVPLFLFMGLILEESGMMERIFRAFQLLLAPVRGSLYLAVAISAAIFAVATGIVGASVVLLGVMAAPTMNKCGYDVRLSAGIITAGGTLGILIPPSVMLVVMGPVVGVSVVDLFAAAIIPGILLAGLFGGYALLRSFIQPHMGPALPKDQRASSFTHILRELAVGLVPPAGLVMSCLGSILFGWATTTEGAAMGACGALILLLAYRQFTWARIYKAGMQTLEVTGMVVFLVGGSNFFGAVFSRLGTPTMITEALIGLGLGPFGTILIVLLIIFILGWPLEWIPIVLIVVPIVLPVIQAFDINLVWFSILVAVCLQTAWLSPPVALASYWLKGVVPEWELKDIYIGMLQFMGLQALGTLLLLFFPQITLWLPSVMNR</sequence>
<dbReference type="GO" id="GO:0022857">
    <property type="term" value="F:transmembrane transporter activity"/>
    <property type="evidence" value="ECO:0007669"/>
    <property type="project" value="TreeGrafter"/>
</dbReference>
<dbReference type="Proteomes" id="UP000650524">
    <property type="component" value="Unassembled WGS sequence"/>
</dbReference>
<dbReference type="AlphaFoldDB" id="A0A8J6MXT6"/>
<evidence type="ECO:0000313" key="9">
    <source>
        <dbReference type="EMBL" id="MBC8176854.1"/>
    </source>
</evidence>
<feature type="transmembrane region" description="Helical" evidence="7">
    <location>
        <begin position="175"/>
        <end position="196"/>
    </location>
</feature>
<gene>
    <name evidence="9" type="ORF">H8E19_05570</name>
</gene>
<keyword evidence="5 7" id="KW-1133">Transmembrane helix</keyword>
<reference evidence="9 10" key="1">
    <citation type="submission" date="2020-08" db="EMBL/GenBank/DDBJ databases">
        <title>Bridging the membrane lipid divide: bacteria of the FCB group superphylum have the potential to synthesize archaeal ether lipids.</title>
        <authorList>
            <person name="Villanueva L."/>
            <person name="Von Meijenfeldt F.A.B."/>
            <person name="Westbye A.B."/>
            <person name="Yadav S."/>
            <person name="Hopmans E.C."/>
            <person name="Dutilh B.E."/>
            <person name="Sinninghe Damste J.S."/>
        </authorList>
    </citation>
    <scope>NUCLEOTIDE SEQUENCE [LARGE SCALE GENOMIC DNA]</scope>
    <source>
        <strain evidence="9">NIOZ-UU27</strain>
    </source>
</reference>
<keyword evidence="2" id="KW-1003">Cell membrane</keyword>
<dbReference type="PANTHER" id="PTHR33362">
    <property type="entry name" value="SIALIC ACID TRAP TRANSPORTER PERMEASE PROTEIN SIAT-RELATED"/>
    <property type="match status" value="1"/>
</dbReference>
<dbReference type="InterPro" id="IPR010656">
    <property type="entry name" value="DctM"/>
</dbReference>
<feature type="transmembrane region" description="Helical" evidence="7">
    <location>
        <begin position="108"/>
        <end position="128"/>
    </location>
</feature>
<feature type="transmembrane region" description="Helical" evidence="7">
    <location>
        <begin position="253"/>
        <end position="270"/>
    </location>
</feature>
<feature type="domain" description="TRAP C4-dicarboxylate transport system permease DctM subunit" evidence="8">
    <location>
        <begin position="11"/>
        <end position="428"/>
    </location>
</feature>
<dbReference type="EMBL" id="JACNJD010000169">
    <property type="protein sequence ID" value="MBC8176854.1"/>
    <property type="molecule type" value="Genomic_DNA"/>
</dbReference>
<evidence type="ECO:0000313" key="10">
    <source>
        <dbReference type="Proteomes" id="UP000650524"/>
    </source>
</evidence>
<feature type="transmembrane region" description="Helical" evidence="7">
    <location>
        <begin position="33"/>
        <end position="53"/>
    </location>
</feature>
<keyword evidence="3" id="KW-0997">Cell inner membrane</keyword>
<dbReference type="GO" id="GO:0005886">
    <property type="term" value="C:plasma membrane"/>
    <property type="evidence" value="ECO:0007669"/>
    <property type="project" value="UniProtKB-SubCell"/>
</dbReference>
<keyword evidence="4 7" id="KW-0812">Transmembrane</keyword>
<evidence type="ECO:0000256" key="4">
    <source>
        <dbReference type="ARBA" id="ARBA00022692"/>
    </source>
</evidence>
<evidence type="ECO:0000256" key="5">
    <source>
        <dbReference type="ARBA" id="ARBA00022989"/>
    </source>
</evidence>
<evidence type="ECO:0000256" key="3">
    <source>
        <dbReference type="ARBA" id="ARBA00022519"/>
    </source>
</evidence>
<accession>A0A8J6MXT6</accession>
<proteinExistence type="predicted"/>
<evidence type="ECO:0000256" key="2">
    <source>
        <dbReference type="ARBA" id="ARBA00022475"/>
    </source>
</evidence>
<name>A0A8J6MXT6_9DELT</name>
<comment type="subcellular location">
    <subcellularLocation>
        <location evidence="1">Cell inner membrane</location>
        <topology evidence="1">Multi-pass membrane protein</topology>
    </subcellularLocation>
</comment>
<keyword evidence="6 7" id="KW-0472">Membrane</keyword>
<organism evidence="9 10">
    <name type="scientific">Candidatus Desulfacyla euxinica</name>
    <dbReference type="NCBI Taxonomy" id="2841693"/>
    <lineage>
        <taxon>Bacteria</taxon>
        <taxon>Deltaproteobacteria</taxon>
        <taxon>Candidatus Desulfacyla</taxon>
    </lineage>
</organism>
<feature type="transmembrane region" description="Helical" evidence="7">
    <location>
        <begin position="224"/>
        <end position="247"/>
    </location>
</feature>